<sequence length="65" mass="6758">MKTALFAGWKARFYSVCMLMLFSALVVGGMGSAHAQSTPQVTPLPTEPVTTEPLPSAQPPAAPVA</sequence>
<dbReference type="EMBL" id="JAAGYU010000554">
    <property type="protein sequence ID" value="NEL79344.1"/>
    <property type="molecule type" value="Genomic_DNA"/>
</dbReference>
<dbReference type="AlphaFoldDB" id="A0A7X5N1Q8"/>
<name>A0A7X5N1Q8_XANPE</name>
<comment type="caution">
    <text evidence="3">The sequence shown here is derived from an EMBL/GenBank/DDBJ whole genome shotgun (WGS) entry which is preliminary data.</text>
</comment>
<organism evidence="3 4">
    <name type="scientific">Xanthomonas perforans</name>
    <dbReference type="NCBI Taxonomy" id="442694"/>
    <lineage>
        <taxon>Bacteria</taxon>
        <taxon>Pseudomonadati</taxon>
        <taxon>Pseudomonadota</taxon>
        <taxon>Gammaproteobacteria</taxon>
        <taxon>Lysobacterales</taxon>
        <taxon>Lysobacteraceae</taxon>
        <taxon>Xanthomonas</taxon>
    </lineage>
</organism>
<keyword evidence="2" id="KW-0732">Signal</keyword>
<evidence type="ECO:0000256" key="1">
    <source>
        <dbReference type="SAM" id="MobiDB-lite"/>
    </source>
</evidence>
<evidence type="ECO:0000313" key="3">
    <source>
        <dbReference type="EMBL" id="NEL79344.1"/>
    </source>
</evidence>
<proteinExistence type="predicted"/>
<evidence type="ECO:0000256" key="2">
    <source>
        <dbReference type="SAM" id="SignalP"/>
    </source>
</evidence>
<dbReference type="Proteomes" id="UP000471082">
    <property type="component" value="Unassembled WGS sequence"/>
</dbReference>
<accession>A0A7X5N1Q8</accession>
<feature type="compositionally biased region" description="Pro residues" evidence="1">
    <location>
        <begin position="56"/>
        <end position="65"/>
    </location>
</feature>
<feature type="region of interest" description="Disordered" evidence="1">
    <location>
        <begin position="33"/>
        <end position="65"/>
    </location>
</feature>
<feature type="chain" id="PRO_5030809876" evidence="2">
    <location>
        <begin position="36"/>
        <end position="65"/>
    </location>
</feature>
<reference evidence="3 4" key="1">
    <citation type="submission" date="2019-11" db="EMBL/GenBank/DDBJ databases">
        <title>Genome-resolved metagenomics to study the prevalence of co-infection and intraspecific heterogeneity among plant pathogen metapopulations.</title>
        <authorList>
            <person name="Newberry E."/>
            <person name="Bhandari R."/>
            <person name="Kemble J."/>
            <person name="Sikora E."/>
            <person name="Potnis N."/>
        </authorList>
    </citation>
    <scope>NUCLEOTIDE SEQUENCE [LARGE SCALE GENOMIC DNA]</scope>
    <source>
        <strain evidence="3">Xp_Tom_Tuscaloosa_18b</strain>
    </source>
</reference>
<feature type="non-terminal residue" evidence="3">
    <location>
        <position position="65"/>
    </location>
</feature>
<protein>
    <submittedName>
        <fullName evidence="3">Ammonia channel protein</fullName>
    </submittedName>
</protein>
<gene>
    <name evidence="3" type="ORF">G3W61_24325</name>
</gene>
<feature type="compositionally biased region" description="Low complexity" evidence="1">
    <location>
        <begin position="38"/>
        <end position="55"/>
    </location>
</feature>
<feature type="signal peptide" evidence="2">
    <location>
        <begin position="1"/>
        <end position="35"/>
    </location>
</feature>
<evidence type="ECO:0000313" key="4">
    <source>
        <dbReference type="Proteomes" id="UP000471082"/>
    </source>
</evidence>